<keyword evidence="6 7" id="KW-0472">Membrane</keyword>
<dbReference type="Pfam" id="PF09335">
    <property type="entry name" value="VTT_dom"/>
    <property type="match status" value="1"/>
</dbReference>
<dbReference type="PANTHER" id="PTHR30353">
    <property type="entry name" value="INNER MEMBRANE PROTEIN DEDA-RELATED"/>
    <property type="match status" value="1"/>
</dbReference>
<dbReference type="Proteomes" id="UP000504882">
    <property type="component" value="Unassembled WGS sequence"/>
</dbReference>
<keyword evidence="5 7" id="KW-1133">Transmembrane helix</keyword>
<feature type="transmembrane region" description="Helical" evidence="7">
    <location>
        <begin position="153"/>
        <end position="174"/>
    </location>
</feature>
<evidence type="ECO:0000256" key="5">
    <source>
        <dbReference type="ARBA" id="ARBA00022989"/>
    </source>
</evidence>
<dbReference type="EMBL" id="SMNA01000008">
    <property type="protein sequence ID" value="TDE90888.1"/>
    <property type="molecule type" value="Genomic_DNA"/>
</dbReference>
<sequence length="235" mass="23829">MGGIPHGRAAARDGWLGAMESLLAGLADHFGPLLLALGALFAFAESALGLGFVFPGETVVLGIGAATSTGDQVALAIGVVALGATAGDHLGYLIGKRAGPTLRETRVVSRVGTRHWDRGARMLRRYGVLAIIVSRLLPAVRTLVPPAAGASRVGYGTFVVGSIVGALLWSGLWVGVGAAARTALPQAAARLGTASWLVLAGVVVAAVVSVLAVRLARRRSRAAGRVAADDVTECA</sequence>
<evidence type="ECO:0000259" key="8">
    <source>
        <dbReference type="Pfam" id="PF09335"/>
    </source>
</evidence>
<comment type="caution">
    <text evidence="7">Lacks conserved residue(s) required for the propagation of feature annotation.</text>
</comment>
<proteinExistence type="inferred from homology"/>
<organism evidence="9 10">
    <name type="scientific">Occultella glacieicola</name>
    <dbReference type="NCBI Taxonomy" id="2518684"/>
    <lineage>
        <taxon>Bacteria</taxon>
        <taxon>Bacillati</taxon>
        <taxon>Actinomycetota</taxon>
        <taxon>Actinomycetes</taxon>
        <taxon>Micrococcales</taxon>
        <taxon>Ruaniaceae</taxon>
        <taxon>Occultella</taxon>
    </lineage>
</organism>
<name>A0ABY2E0F2_9MICO</name>
<evidence type="ECO:0000313" key="10">
    <source>
        <dbReference type="Proteomes" id="UP000504882"/>
    </source>
</evidence>
<protein>
    <submittedName>
        <fullName evidence="9">DedA family protein</fullName>
    </submittedName>
</protein>
<keyword evidence="4 7" id="KW-0812">Transmembrane</keyword>
<comment type="caution">
    <text evidence="9">The sequence shown here is derived from an EMBL/GenBank/DDBJ whole genome shotgun (WGS) entry which is preliminary data.</text>
</comment>
<evidence type="ECO:0000256" key="3">
    <source>
        <dbReference type="ARBA" id="ARBA00022475"/>
    </source>
</evidence>
<evidence type="ECO:0000256" key="1">
    <source>
        <dbReference type="ARBA" id="ARBA00004651"/>
    </source>
</evidence>
<reference evidence="9 10" key="1">
    <citation type="submission" date="2019-03" db="EMBL/GenBank/DDBJ databases">
        <title>Genomic features of bacteria from cold environments.</title>
        <authorList>
            <person name="Shen L."/>
        </authorList>
    </citation>
    <scope>NUCLEOTIDE SEQUENCE [LARGE SCALE GENOMIC DNA]</scope>
    <source>
        <strain evidence="10">T3246-1</strain>
    </source>
</reference>
<gene>
    <name evidence="9" type="ORF">EXU48_17460</name>
</gene>
<evidence type="ECO:0000256" key="2">
    <source>
        <dbReference type="ARBA" id="ARBA00010792"/>
    </source>
</evidence>
<evidence type="ECO:0000256" key="6">
    <source>
        <dbReference type="ARBA" id="ARBA00023136"/>
    </source>
</evidence>
<accession>A0ABY2E0F2</accession>
<dbReference type="InterPro" id="IPR032818">
    <property type="entry name" value="DedA-like"/>
</dbReference>
<feature type="domain" description="VTT" evidence="8">
    <location>
        <begin position="54"/>
        <end position="178"/>
    </location>
</feature>
<comment type="similarity">
    <text evidence="2 7">Belongs to the DedA family.</text>
</comment>
<dbReference type="InterPro" id="IPR032816">
    <property type="entry name" value="VTT_dom"/>
</dbReference>
<feature type="transmembrane region" description="Helical" evidence="7">
    <location>
        <begin position="74"/>
        <end position="94"/>
    </location>
</feature>
<keyword evidence="3 7" id="KW-1003">Cell membrane</keyword>
<comment type="subcellular location">
    <subcellularLocation>
        <location evidence="1 7">Cell membrane</location>
        <topology evidence="1 7">Multi-pass membrane protein</topology>
    </subcellularLocation>
</comment>
<feature type="transmembrane region" description="Helical" evidence="7">
    <location>
        <begin position="194"/>
        <end position="216"/>
    </location>
</feature>
<dbReference type="PANTHER" id="PTHR30353:SF0">
    <property type="entry name" value="TRANSMEMBRANE PROTEIN"/>
    <property type="match status" value="1"/>
</dbReference>
<evidence type="ECO:0000256" key="4">
    <source>
        <dbReference type="ARBA" id="ARBA00022692"/>
    </source>
</evidence>
<keyword evidence="10" id="KW-1185">Reference proteome</keyword>
<evidence type="ECO:0000256" key="7">
    <source>
        <dbReference type="RuleBase" id="RU367016"/>
    </source>
</evidence>
<evidence type="ECO:0000313" key="9">
    <source>
        <dbReference type="EMBL" id="TDE90888.1"/>
    </source>
</evidence>